<evidence type="ECO:0000313" key="1">
    <source>
        <dbReference type="EMBL" id="GMF28221.1"/>
    </source>
</evidence>
<proteinExistence type="predicted"/>
<dbReference type="AlphaFoldDB" id="A0A9W6UA44"/>
<gene>
    <name evidence="1" type="ORF">Pfra01_000579700</name>
</gene>
<dbReference type="OrthoDB" id="144085at2759"/>
<evidence type="ECO:0000313" key="2">
    <source>
        <dbReference type="Proteomes" id="UP001165121"/>
    </source>
</evidence>
<reference evidence="1" key="1">
    <citation type="submission" date="2023-04" db="EMBL/GenBank/DDBJ databases">
        <title>Phytophthora fragariaefolia NBRC 109709.</title>
        <authorList>
            <person name="Ichikawa N."/>
            <person name="Sato H."/>
            <person name="Tonouchi N."/>
        </authorList>
    </citation>
    <scope>NUCLEOTIDE SEQUENCE</scope>
    <source>
        <strain evidence="1">NBRC 109709</strain>
    </source>
</reference>
<dbReference type="EMBL" id="BSXT01000464">
    <property type="protein sequence ID" value="GMF28221.1"/>
    <property type="molecule type" value="Genomic_DNA"/>
</dbReference>
<accession>A0A9W6UA44</accession>
<comment type="caution">
    <text evidence="1">The sequence shown here is derived from an EMBL/GenBank/DDBJ whole genome shotgun (WGS) entry which is preliminary data.</text>
</comment>
<dbReference type="Proteomes" id="UP001165121">
    <property type="component" value="Unassembled WGS sequence"/>
</dbReference>
<name>A0A9W6UA44_9STRA</name>
<organism evidence="1 2">
    <name type="scientific">Phytophthora fragariaefolia</name>
    <dbReference type="NCBI Taxonomy" id="1490495"/>
    <lineage>
        <taxon>Eukaryota</taxon>
        <taxon>Sar</taxon>
        <taxon>Stramenopiles</taxon>
        <taxon>Oomycota</taxon>
        <taxon>Peronosporomycetes</taxon>
        <taxon>Peronosporales</taxon>
        <taxon>Peronosporaceae</taxon>
        <taxon>Phytophthora</taxon>
    </lineage>
</organism>
<protein>
    <submittedName>
        <fullName evidence="1">Unnamed protein product</fullName>
    </submittedName>
</protein>
<sequence>MVPEHKVKEQLDRLVGRHFCFGWSKMDHLAETIDEDENPGVAFGVTWKVEDEVHADGSPRARGDGQWAKRSLLGRGRLDTLTDNAGTDPLPYPLVHARPEKVTRKCCERLLAPEMTAGGCVVILMPEAIAKVVIGGDDDARRVECVDGVCQKVAVEVITRDCVTRWARHFGERVCCRITQIPNDRGIEGIFLVGVSDMLTQRQDGT</sequence>
<keyword evidence="2" id="KW-1185">Reference proteome</keyword>